<dbReference type="Proteomes" id="UP000264445">
    <property type="component" value="Unassembled WGS sequence"/>
</dbReference>
<evidence type="ECO:0000256" key="1">
    <source>
        <dbReference type="ARBA" id="ARBA00022723"/>
    </source>
</evidence>
<accession>A0A357VM79</accession>
<dbReference type="PANTHER" id="PTHR31302">
    <property type="entry name" value="TRANSMEMBRANE PROTEIN WITH METALLOPHOSPHOESTERASE DOMAIN-RELATED"/>
    <property type="match status" value="1"/>
</dbReference>
<dbReference type="InterPro" id="IPR051158">
    <property type="entry name" value="Metallophosphoesterase_sf"/>
</dbReference>
<dbReference type="Pfam" id="PF00149">
    <property type="entry name" value="Metallophos"/>
    <property type="match status" value="1"/>
</dbReference>
<feature type="transmembrane region" description="Helical" evidence="3">
    <location>
        <begin position="7"/>
        <end position="22"/>
    </location>
</feature>
<dbReference type="SUPFAM" id="SSF56300">
    <property type="entry name" value="Metallo-dependent phosphatases"/>
    <property type="match status" value="1"/>
</dbReference>
<keyword evidence="3" id="KW-1133">Transmembrane helix</keyword>
<feature type="domain" description="Calcineurin-like phosphoesterase" evidence="4">
    <location>
        <begin position="47"/>
        <end position="218"/>
    </location>
</feature>
<dbReference type="GO" id="GO:0016020">
    <property type="term" value="C:membrane"/>
    <property type="evidence" value="ECO:0007669"/>
    <property type="project" value="GOC"/>
</dbReference>
<reference evidence="5 6" key="1">
    <citation type="journal article" date="2018" name="Nat. Biotechnol.">
        <title>A standardized bacterial taxonomy based on genome phylogeny substantially revises the tree of life.</title>
        <authorList>
            <person name="Parks D.H."/>
            <person name="Chuvochina M."/>
            <person name="Waite D.W."/>
            <person name="Rinke C."/>
            <person name="Skarshewski A."/>
            <person name="Chaumeil P.A."/>
            <person name="Hugenholtz P."/>
        </authorList>
    </citation>
    <scope>NUCLEOTIDE SEQUENCE [LARGE SCALE GENOMIC DNA]</scope>
    <source>
        <strain evidence="5">UBA12544</strain>
    </source>
</reference>
<dbReference type="RefSeq" id="WP_278429041.1">
    <property type="nucleotide sequence ID" value="NZ_DOLB01000091.1"/>
</dbReference>
<dbReference type="GO" id="GO:0009245">
    <property type="term" value="P:lipid A biosynthetic process"/>
    <property type="evidence" value="ECO:0007669"/>
    <property type="project" value="TreeGrafter"/>
</dbReference>
<evidence type="ECO:0000259" key="4">
    <source>
        <dbReference type="Pfam" id="PF00149"/>
    </source>
</evidence>
<keyword evidence="2" id="KW-0378">Hydrolase</keyword>
<keyword evidence="3" id="KW-0812">Transmembrane</keyword>
<gene>
    <name evidence="5" type="ORF">DEA61_05720</name>
</gene>
<dbReference type="PANTHER" id="PTHR31302:SF31">
    <property type="entry name" value="PHOSPHODIESTERASE YAEI"/>
    <property type="match status" value="1"/>
</dbReference>
<dbReference type="GO" id="GO:0008758">
    <property type="term" value="F:UDP-2,3-diacylglucosamine hydrolase activity"/>
    <property type="evidence" value="ECO:0007669"/>
    <property type="project" value="TreeGrafter"/>
</dbReference>
<proteinExistence type="predicted"/>
<dbReference type="Gene3D" id="3.60.21.10">
    <property type="match status" value="1"/>
</dbReference>
<evidence type="ECO:0000313" key="6">
    <source>
        <dbReference type="Proteomes" id="UP000264445"/>
    </source>
</evidence>
<evidence type="ECO:0000256" key="2">
    <source>
        <dbReference type="ARBA" id="ARBA00022801"/>
    </source>
</evidence>
<dbReference type="GO" id="GO:0046872">
    <property type="term" value="F:metal ion binding"/>
    <property type="evidence" value="ECO:0007669"/>
    <property type="project" value="UniProtKB-KW"/>
</dbReference>
<dbReference type="CDD" id="cd07385">
    <property type="entry name" value="MPP_YkuE_C"/>
    <property type="match status" value="1"/>
</dbReference>
<evidence type="ECO:0000256" key="3">
    <source>
        <dbReference type="SAM" id="Phobius"/>
    </source>
</evidence>
<dbReference type="AlphaFoldDB" id="A0A357VM79"/>
<dbReference type="EMBL" id="DOLB01000091">
    <property type="protein sequence ID" value="HBT49309.1"/>
    <property type="molecule type" value="Genomic_DNA"/>
</dbReference>
<keyword evidence="1" id="KW-0479">Metal-binding</keyword>
<dbReference type="InterPro" id="IPR004843">
    <property type="entry name" value="Calcineurin-like_PHP"/>
</dbReference>
<organism evidence="5 6">
    <name type="scientific">Caldanaerobacter subterraneus</name>
    <dbReference type="NCBI Taxonomy" id="911092"/>
    <lineage>
        <taxon>Bacteria</taxon>
        <taxon>Bacillati</taxon>
        <taxon>Bacillota</taxon>
        <taxon>Clostridia</taxon>
        <taxon>Thermoanaerobacterales</taxon>
        <taxon>Thermoanaerobacteraceae</taxon>
        <taxon>Caldanaerobacter</taxon>
    </lineage>
</organism>
<comment type="caution">
    <text evidence="5">The sequence shown here is derived from an EMBL/GenBank/DDBJ whole genome shotgun (WGS) entry which is preliminary data.</text>
</comment>
<evidence type="ECO:0000313" key="5">
    <source>
        <dbReference type="EMBL" id="HBT49309.1"/>
    </source>
</evidence>
<keyword evidence="3" id="KW-0472">Membrane</keyword>
<name>A0A357VM79_9THEO</name>
<sequence>MKRTKVLVFIIVCICTWVFLYFENNFITVTNITVKSHKLPEAFDGYKIVHLSDLHSKEFGKRHKNLVKKIEDAQPDLIVFTGDLMDSSHFDAEVSLKLIRQIVKIASTYFVTGNHEWWSGNFNVLEKVLKENGVHVLRNTYARIVKDKDEIYIIGIDDPASTQEIYEETKIVENEIKQAVNGIEENEAFKILLSHRPEMFTLYSKYGFDLVLSGHAHGGQVRLPFIGGLIAPNQGFFPKYTSGEYKRGSCTMIVSRGLGNSIIPQRIFNHPEIVVLTLSKEK</sequence>
<dbReference type="InterPro" id="IPR029052">
    <property type="entry name" value="Metallo-depent_PP-like"/>
</dbReference>
<protein>
    <submittedName>
        <fullName evidence="5">Phosphoesterase</fullName>
    </submittedName>
</protein>